<evidence type="ECO:0000313" key="9">
    <source>
        <dbReference type="Proteomes" id="UP000807342"/>
    </source>
</evidence>
<name>A0A9P5X5Z6_9AGAR</name>
<comment type="subcellular location">
    <subcellularLocation>
        <location evidence="1">Membrane</location>
        <topology evidence="1">Multi-pass membrane protein</topology>
    </subcellularLocation>
</comment>
<organism evidence="8 9">
    <name type="scientific">Macrolepiota fuliginosa MF-IS2</name>
    <dbReference type="NCBI Taxonomy" id="1400762"/>
    <lineage>
        <taxon>Eukaryota</taxon>
        <taxon>Fungi</taxon>
        <taxon>Dikarya</taxon>
        <taxon>Basidiomycota</taxon>
        <taxon>Agaricomycotina</taxon>
        <taxon>Agaricomycetes</taxon>
        <taxon>Agaricomycetidae</taxon>
        <taxon>Agaricales</taxon>
        <taxon>Agaricineae</taxon>
        <taxon>Agaricaceae</taxon>
        <taxon>Macrolepiota</taxon>
    </lineage>
</organism>
<keyword evidence="4 6" id="KW-1133">Transmembrane helix</keyword>
<keyword evidence="2" id="KW-0813">Transport</keyword>
<dbReference type="GO" id="GO:0022857">
    <property type="term" value="F:transmembrane transporter activity"/>
    <property type="evidence" value="ECO:0007669"/>
    <property type="project" value="InterPro"/>
</dbReference>
<dbReference type="Proteomes" id="UP000807342">
    <property type="component" value="Unassembled WGS sequence"/>
</dbReference>
<keyword evidence="5 6" id="KW-0472">Membrane</keyword>
<accession>A0A9P5X5Z6</accession>
<feature type="transmembrane region" description="Helical" evidence="6">
    <location>
        <begin position="393"/>
        <end position="414"/>
    </location>
</feature>
<dbReference type="FunFam" id="1.20.1250.20:FF:000034">
    <property type="entry name" value="MFS general substrate transporter"/>
    <property type="match status" value="1"/>
</dbReference>
<evidence type="ECO:0000259" key="7">
    <source>
        <dbReference type="PROSITE" id="PS50850"/>
    </source>
</evidence>
<evidence type="ECO:0000256" key="6">
    <source>
        <dbReference type="SAM" id="Phobius"/>
    </source>
</evidence>
<dbReference type="EMBL" id="MU151389">
    <property type="protein sequence ID" value="KAF9444269.1"/>
    <property type="molecule type" value="Genomic_DNA"/>
</dbReference>
<sequence length="521" mass="58006">MSADSPTVLTNEKHQYGSHIDIASSDLKEGLIDFGGDSSLPPPPKLSPEEEKRLWRKIDLRLMPILAAMYLMSFLDRGKWKATDMRLLLTCNARLQGLTTELGLTGAQYNIALTMYFIPYCIFECPANLVLKRFKPSRWLPGITILWGIIMTLMGLVKNYPQLVGVRVCLGVAEAGLFPGVVYYLSIWYPRHMLQFRIGFFFGAASLAGAFSGLLAYGISFMSGTRGMLGWSWIFILEGIATVAVGLTALLVLVDFPATAGFLTPEERSFVIWRKKYDGSSVGEEEHFEMRHFWAAVSDWQVWLHILIYMSVIAPLYGITLFLPTIINSFGFPPAISQLLTVPPYVVATITLYVFAFYSDRFKKRSPFILAGLTLCLIGFSINISKASHGVKYFGTFFVVAGSYSAFPGVVAWLGNNLAGQYKRGIGMAMHIGIGNFSGAIASNIYRSQDSPRFIVGHGVELMFVGIGFICVPAAVIAYTRINKKRDELQRQAVEAGEQCRYTAQELREMGDRAADFRYII</sequence>
<feature type="transmembrane region" description="Helical" evidence="6">
    <location>
        <begin position="198"/>
        <end position="219"/>
    </location>
</feature>
<feature type="transmembrane region" description="Helical" evidence="6">
    <location>
        <begin position="163"/>
        <end position="186"/>
    </location>
</feature>
<feature type="transmembrane region" description="Helical" evidence="6">
    <location>
        <begin position="462"/>
        <end position="482"/>
    </location>
</feature>
<dbReference type="PANTHER" id="PTHR43791">
    <property type="entry name" value="PERMEASE-RELATED"/>
    <property type="match status" value="1"/>
</dbReference>
<feature type="transmembrane region" description="Helical" evidence="6">
    <location>
        <begin position="368"/>
        <end position="387"/>
    </location>
</feature>
<protein>
    <submittedName>
        <fullName evidence="8">MFS general substrate transporter</fullName>
    </submittedName>
</protein>
<feature type="transmembrane region" description="Helical" evidence="6">
    <location>
        <begin position="335"/>
        <end position="356"/>
    </location>
</feature>
<dbReference type="InterPro" id="IPR036259">
    <property type="entry name" value="MFS_trans_sf"/>
</dbReference>
<dbReference type="PANTHER" id="PTHR43791:SF18">
    <property type="entry name" value="NICOTINIC ACID TRANSPORTER TNA1, PUTATIVE (AFU_ORTHOLOGUE AFUA_3G03820)-RELATED"/>
    <property type="match status" value="1"/>
</dbReference>
<feature type="transmembrane region" description="Helical" evidence="6">
    <location>
        <begin position="139"/>
        <end position="157"/>
    </location>
</feature>
<gene>
    <name evidence="8" type="ORF">P691DRAFT_712128</name>
</gene>
<comment type="caution">
    <text evidence="8">The sequence shown here is derived from an EMBL/GenBank/DDBJ whole genome shotgun (WGS) entry which is preliminary data.</text>
</comment>
<dbReference type="Pfam" id="PF07690">
    <property type="entry name" value="MFS_1"/>
    <property type="match status" value="1"/>
</dbReference>
<reference evidence="8" key="1">
    <citation type="submission" date="2020-11" db="EMBL/GenBank/DDBJ databases">
        <authorList>
            <consortium name="DOE Joint Genome Institute"/>
            <person name="Ahrendt S."/>
            <person name="Riley R."/>
            <person name="Andreopoulos W."/>
            <person name="Labutti K."/>
            <person name="Pangilinan J."/>
            <person name="Ruiz-Duenas F.J."/>
            <person name="Barrasa J.M."/>
            <person name="Sanchez-Garcia M."/>
            <person name="Camarero S."/>
            <person name="Miyauchi S."/>
            <person name="Serrano A."/>
            <person name="Linde D."/>
            <person name="Babiker R."/>
            <person name="Drula E."/>
            <person name="Ayuso-Fernandez I."/>
            <person name="Pacheco R."/>
            <person name="Padilla G."/>
            <person name="Ferreira P."/>
            <person name="Barriuso J."/>
            <person name="Kellner H."/>
            <person name="Castanera R."/>
            <person name="Alfaro M."/>
            <person name="Ramirez L."/>
            <person name="Pisabarro A.G."/>
            <person name="Kuo A."/>
            <person name="Tritt A."/>
            <person name="Lipzen A."/>
            <person name="He G."/>
            <person name="Yan M."/>
            <person name="Ng V."/>
            <person name="Cullen D."/>
            <person name="Martin F."/>
            <person name="Rosso M.-N."/>
            <person name="Henrissat B."/>
            <person name="Hibbett D."/>
            <person name="Martinez A.T."/>
            <person name="Grigoriev I.V."/>
        </authorList>
    </citation>
    <scope>NUCLEOTIDE SEQUENCE</scope>
    <source>
        <strain evidence="8">MF-IS2</strain>
    </source>
</reference>
<evidence type="ECO:0000256" key="2">
    <source>
        <dbReference type="ARBA" id="ARBA00022448"/>
    </source>
</evidence>
<feature type="domain" description="Major facilitator superfamily (MFS) profile" evidence="7">
    <location>
        <begin position="62"/>
        <end position="486"/>
    </location>
</feature>
<dbReference type="FunFam" id="1.20.1250.20:FF:000068">
    <property type="entry name" value="MFS general substrate transporter"/>
    <property type="match status" value="1"/>
</dbReference>
<keyword evidence="9" id="KW-1185">Reference proteome</keyword>
<dbReference type="AlphaFoldDB" id="A0A9P5X5Z6"/>
<dbReference type="InterPro" id="IPR020846">
    <property type="entry name" value="MFS_dom"/>
</dbReference>
<dbReference type="PROSITE" id="PS50850">
    <property type="entry name" value="MFS"/>
    <property type="match status" value="1"/>
</dbReference>
<evidence type="ECO:0000313" key="8">
    <source>
        <dbReference type="EMBL" id="KAF9444269.1"/>
    </source>
</evidence>
<dbReference type="InterPro" id="IPR011701">
    <property type="entry name" value="MFS"/>
</dbReference>
<feature type="transmembrane region" description="Helical" evidence="6">
    <location>
        <begin position="300"/>
        <end position="323"/>
    </location>
</feature>
<evidence type="ECO:0000256" key="4">
    <source>
        <dbReference type="ARBA" id="ARBA00022989"/>
    </source>
</evidence>
<proteinExistence type="predicted"/>
<dbReference type="OrthoDB" id="2985014at2759"/>
<evidence type="ECO:0000256" key="1">
    <source>
        <dbReference type="ARBA" id="ARBA00004141"/>
    </source>
</evidence>
<dbReference type="Gene3D" id="1.20.1250.20">
    <property type="entry name" value="MFS general substrate transporter like domains"/>
    <property type="match status" value="2"/>
</dbReference>
<feature type="transmembrane region" description="Helical" evidence="6">
    <location>
        <begin position="231"/>
        <end position="254"/>
    </location>
</feature>
<evidence type="ECO:0000256" key="5">
    <source>
        <dbReference type="ARBA" id="ARBA00023136"/>
    </source>
</evidence>
<feature type="transmembrane region" description="Helical" evidence="6">
    <location>
        <begin position="426"/>
        <end position="446"/>
    </location>
</feature>
<keyword evidence="3 6" id="KW-0812">Transmembrane</keyword>
<evidence type="ECO:0000256" key="3">
    <source>
        <dbReference type="ARBA" id="ARBA00022692"/>
    </source>
</evidence>
<dbReference type="GO" id="GO:0016020">
    <property type="term" value="C:membrane"/>
    <property type="evidence" value="ECO:0007669"/>
    <property type="project" value="UniProtKB-SubCell"/>
</dbReference>
<dbReference type="SUPFAM" id="SSF103473">
    <property type="entry name" value="MFS general substrate transporter"/>
    <property type="match status" value="1"/>
</dbReference>